<evidence type="ECO:0000256" key="5">
    <source>
        <dbReference type="ARBA" id="ARBA00022833"/>
    </source>
</evidence>
<dbReference type="PROSITE" id="PS51915">
    <property type="entry name" value="ZAD"/>
    <property type="match status" value="1"/>
</dbReference>
<dbReference type="SUPFAM" id="SSF57667">
    <property type="entry name" value="beta-beta-alpha zinc fingers"/>
    <property type="match status" value="4"/>
</dbReference>
<dbReference type="RefSeq" id="XP_023943711.2">
    <property type="nucleotide sequence ID" value="XM_024087943.2"/>
</dbReference>
<evidence type="ECO:0000313" key="12">
    <source>
        <dbReference type="RefSeq" id="XP_023943711.2"/>
    </source>
</evidence>
<feature type="domain" description="C2H2-type" evidence="9">
    <location>
        <begin position="412"/>
        <end position="435"/>
    </location>
</feature>
<feature type="domain" description="C2H2-type" evidence="9">
    <location>
        <begin position="299"/>
        <end position="327"/>
    </location>
</feature>
<dbReference type="InterPro" id="IPR013087">
    <property type="entry name" value="Znf_C2H2_type"/>
</dbReference>
<feature type="domain" description="C2H2-type" evidence="9">
    <location>
        <begin position="384"/>
        <end position="411"/>
    </location>
</feature>
<evidence type="ECO:0000256" key="7">
    <source>
        <dbReference type="PROSITE-ProRule" id="PRU00042"/>
    </source>
</evidence>
<evidence type="ECO:0000256" key="4">
    <source>
        <dbReference type="ARBA" id="ARBA00022771"/>
    </source>
</evidence>
<feature type="binding site" evidence="8">
    <location>
        <position position="56"/>
    </location>
    <ligand>
        <name>Zn(2+)</name>
        <dbReference type="ChEBI" id="CHEBI:29105"/>
    </ligand>
</feature>
<dbReference type="PROSITE" id="PS50157">
    <property type="entry name" value="ZINC_FINGER_C2H2_2"/>
    <property type="match status" value="7"/>
</dbReference>
<name>A0A6J1NKQ9_BICAN</name>
<dbReference type="InterPro" id="IPR012934">
    <property type="entry name" value="Znf_AD"/>
</dbReference>
<evidence type="ECO:0000256" key="2">
    <source>
        <dbReference type="ARBA" id="ARBA00022723"/>
    </source>
</evidence>
<feature type="binding site" evidence="8">
    <location>
        <position position="59"/>
    </location>
    <ligand>
        <name>Zn(2+)</name>
        <dbReference type="ChEBI" id="CHEBI:29105"/>
    </ligand>
</feature>
<reference evidence="12" key="1">
    <citation type="submission" date="2025-08" db="UniProtKB">
        <authorList>
            <consortium name="RefSeq"/>
        </authorList>
    </citation>
    <scope>IDENTIFICATION</scope>
</reference>
<protein>
    <submittedName>
        <fullName evidence="12">Zinc finger protein 883</fullName>
    </submittedName>
</protein>
<dbReference type="OrthoDB" id="3437960at2759"/>
<evidence type="ECO:0000259" key="10">
    <source>
        <dbReference type="PROSITE" id="PS51915"/>
    </source>
</evidence>
<feature type="domain" description="ZAD" evidence="10">
    <location>
        <begin position="5"/>
        <end position="83"/>
    </location>
</feature>
<dbReference type="PROSITE" id="PS00028">
    <property type="entry name" value="ZINC_FINGER_C2H2_1"/>
    <property type="match status" value="7"/>
</dbReference>
<feature type="binding site" evidence="8">
    <location>
        <position position="7"/>
    </location>
    <ligand>
        <name>Zn(2+)</name>
        <dbReference type="ChEBI" id="CHEBI:29105"/>
    </ligand>
</feature>
<keyword evidence="3" id="KW-0677">Repeat</keyword>
<feature type="domain" description="C2H2-type" evidence="9">
    <location>
        <begin position="271"/>
        <end position="298"/>
    </location>
</feature>
<evidence type="ECO:0000256" key="3">
    <source>
        <dbReference type="ARBA" id="ARBA00022737"/>
    </source>
</evidence>
<dbReference type="InterPro" id="IPR036236">
    <property type="entry name" value="Znf_C2H2_sf"/>
</dbReference>
<proteinExistence type="predicted"/>
<accession>A0A6J1NKQ9</accession>
<dbReference type="GeneID" id="112049890"/>
<comment type="subcellular location">
    <subcellularLocation>
        <location evidence="1">Nucleus</location>
    </subcellularLocation>
</comment>
<dbReference type="Gene3D" id="3.30.160.60">
    <property type="entry name" value="Classic Zinc Finger"/>
    <property type="match status" value="7"/>
</dbReference>
<keyword evidence="2 8" id="KW-0479">Metal-binding</keyword>
<dbReference type="PANTHER" id="PTHR24394:SF29">
    <property type="entry name" value="MYONEURIN"/>
    <property type="match status" value="1"/>
</dbReference>
<dbReference type="Gene3D" id="3.40.1800.20">
    <property type="match status" value="1"/>
</dbReference>
<evidence type="ECO:0000256" key="8">
    <source>
        <dbReference type="PROSITE-ProRule" id="PRU01263"/>
    </source>
</evidence>
<feature type="domain" description="C2H2-type" evidence="9">
    <location>
        <begin position="356"/>
        <end position="383"/>
    </location>
</feature>
<feature type="domain" description="C2H2-type" evidence="9">
    <location>
        <begin position="328"/>
        <end position="355"/>
    </location>
</feature>
<evidence type="ECO:0000256" key="6">
    <source>
        <dbReference type="ARBA" id="ARBA00023242"/>
    </source>
</evidence>
<organism evidence="11 12">
    <name type="scientific">Bicyclus anynana</name>
    <name type="common">Squinting bush brown butterfly</name>
    <dbReference type="NCBI Taxonomy" id="110368"/>
    <lineage>
        <taxon>Eukaryota</taxon>
        <taxon>Metazoa</taxon>
        <taxon>Ecdysozoa</taxon>
        <taxon>Arthropoda</taxon>
        <taxon>Hexapoda</taxon>
        <taxon>Insecta</taxon>
        <taxon>Pterygota</taxon>
        <taxon>Neoptera</taxon>
        <taxon>Endopterygota</taxon>
        <taxon>Lepidoptera</taxon>
        <taxon>Glossata</taxon>
        <taxon>Ditrysia</taxon>
        <taxon>Papilionoidea</taxon>
        <taxon>Nymphalidae</taxon>
        <taxon>Satyrinae</taxon>
        <taxon>Satyrini</taxon>
        <taxon>Mycalesina</taxon>
        <taxon>Bicyclus</taxon>
    </lineage>
</organism>
<keyword evidence="5 8" id="KW-0862">Zinc</keyword>
<evidence type="ECO:0000313" key="11">
    <source>
        <dbReference type="Proteomes" id="UP001652582"/>
    </source>
</evidence>
<sequence length="453" mass="52980">MADKDVCRICLTEAVERDITQLSEELSGDNKTYEDILLFCLNIEVSPESKLTSKLCVECFRKIILFHNFKTLALKNDAYLHCLQKQRYRKCAVFETDTIKCEEISNGLSDDALCDTVPLSKMEFEIKNEHNIEDVPSDDELLSVIKKIKYEYGSEACKENKESLPKAKNKGKKVKVRKKNKEPEQREKICEECGKTVVNLFEHMKLHLPATERKRIQCKVCDKTFASYGARYRHNKIKHLGIKQHCDECGKDVVSLRNHHLLMHSAGKLPHECVPCGRRFISRAKRDLHMARHTKDRPYVCDMCDKDFRHNIGLLQHKRQVHDKEKTHLCQICPKRFFKKYNLLVHLRSHSNEKPYECPDCGKRFISATVMKNHQMIHSDVRNYPCDLCDMAFKKPGYLRIHMISHTKEKRYSCSYCDMPFGRSDHRARHERTAHQRPFIQSQTNALTQPGLQ</sequence>
<dbReference type="SMART" id="SM00868">
    <property type="entry name" value="zf-AD"/>
    <property type="match status" value="1"/>
</dbReference>
<dbReference type="Pfam" id="PF07776">
    <property type="entry name" value="zf-AD"/>
    <property type="match status" value="1"/>
</dbReference>
<dbReference type="Proteomes" id="UP001652582">
    <property type="component" value="Chromosome 11"/>
</dbReference>
<dbReference type="SMART" id="SM00355">
    <property type="entry name" value="ZnF_C2H2"/>
    <property type="match status" value="9"/>
</dbReference>
<feature type="binding site" evidence="8">
    <location>
        <position position="10"/>
    </location>
    <ligand>
        <name>Zn(2+)</name>
        <dbReference type="ChEBI" id="CHEBI:29105"/>
    </ligand>
</feature>
<evidence type="ECO:0000259" key="9">
    <source>
        <dbReference type="PROSITE" id="PS50157"/>
    </source>
</evidence>
<keyword evidence="6" id="KW-0539">Nucleus</keyword>
<dbReference type="PANTHER" id="PTHR24394">
    <property type="entry name" value="ZINC FINGER PROTEIN"/>
    <property type="match status" value="1"/>
</dbReference>
<dbReference type="SUPFAM" id="SSF57716">
    <property type="entry name" value="Glucocorticoid receptor-like (DNA-binding domain)"/>
    <property type="match status" value="1"/>
</dbReference>
<feature type="domain" description="C2H2-type" evidence="9">
    <location>
        <begin position="216"/>
        <end position="244"/>
    </location>
</feature>
<keyword evidence="4 7" id="KW-0863">Zinc-finger</keyword>
<dbReference type="Pfam" id="PF00096">
    <property type="entry name" value="zf-C2H2"/>
    <property type="match status" value="5"/>
</dbReference>
<keyword evidence="11" id="KW-1185">Reference proteome</keyword>
<gene>
    <name evidence="12" type="primary">LOC112049890</name>
</gene>
<evidence type="ECO:0000256" key="1">
    <source>
        <dbReference type="ARBA" id="ARBA00004123"/>
    </source>
</evidence>